<dbReference type="KEGG" id="ccz:CCALI_01451"/>
<organism evidence="3 4">
    <name type="scientific">Chthonomonas calidirosea (strain DSM 23976 / ICMP 18418 / T49)</name>
    <dbReference type="NCBI Taxonomy" id="1303518"/>
    <lineage>
        <taxon>Bacteria</taxon>
        <taxon>Bacillati</taxon>
        <taxon>Armatimonadota</taxon>
        <taxon>Chthonomonadia</taxon>
        <taxon>Chthonomonadales</taxon>
        <taxon>Chthonomonadaceae</taxon>
        <taxon>Chthonomonas</taxon>
    </lineage>
</organism>
<evidence type="ECO:0000256" key="1">
    <source>
        <dbReference type="PROSITE-ProRule" id="PRU00339"/>
    </source>
</evidence>
<evidence type="ECO:0000313" key="4">
    <source>
        <dbReference type="Proteomes" id="UP000014227"/>
    </source>
</evidence>
<dbReference type="SUPFAM" id="SSF48452">
    <property type="entry name" value="TPR-like"/>
    <property type="match status" value="2"/>
</dbReference>
<evidence type="ECO:0000256" key="2">
    <source>
        <dbReference type="SAM" id="Phobius"/>
    </source>
</evidence>
<evidence type="ECO:0000313" key="3">
    <source>
        <dbReference type="EMBL" id="CCW35267.1"/>
    </source>
</evidence>
<keyword evidence="4" id="KW-1185">Reference proteome</keyword>
<dbReference type="AlphaFoldDB" id="S0EUE0"/>
<reference evidence="4" key="1">
    <citation type="submission" date="2013-03" db="EMBL/GenBank/DDBJ databases">
        <title>Genome sequence of Chthonomonas calidirosea, the first sequenced genome from the Armatimonadetes phylum (formally candidate division OP10).</title>
        <authorList>
            <person name="Lee K.C.Y."/>
            <person name="Morgan X.C."/>
            <person name="Dunfield P.F."/>
            <person name="Tamas I."/>
            <person name="Houghton K.M."/>
            <person name="Vyssotski M."/>
            <person name="Ryan J.L.J."/>
            <person name="Lagutin K."/>
            <person name="McDonald I.R."/>
            <person name="Stott M.B."/>
        </authorList>
    </citation>
    <scope>NUCLEOTIDE SEQUENCE [LARGE SCALE GENOMIC DNA]</scope>
    <source>
        <strain evidence="4">DSM 23976 / ICMP 18418 / T49</strain>
    </source>
</reference>
<keyword evidence="2" id="KW-1133">Transmembrane helix</keyword>
<dbReference type="InterPro" id="IPR011990">
    <property type="entry name" value="TPR-like_helical_dom_sf"/>
</dbReference>
<gene>
    <name evidence="3" type="ORF">CCALI_01451</name>
</gene>
<name>S0EUE0_CHTCT</name>
<dbReference type="Pfam" id="PF13432">
    <property type="entry name" value="TPR_16"/>
    <property type="match status" value="2"/>
</dbReference>
<keyword evidence="2" id="KW-0812">Transmembrane</keyword>
<proteinExistence type="predicted"/>
<dbReference type="RefSeq" id="WP_016482803.1">
    <property type="nucleotide sequence ID" value="NC_021487.1"/>
</dbReference>
<dbReference type="Gene3D" id="1.25.40.10">
    <property type="entry name" value="Tetratricopeptide repeat domain"/>
    <property type="match status" value="2"/>
</dbReference>
<dbReference type="PANTHER" id="PTHR12558">
    <property type="entry name" value="CELL DIVISION CYCLE 16,23,27"/>
    <property type="match status" value="1"/>
</dbReference>
<dbReference type="EMBL" id="HF951689">
    <property type="protein sequence ID" value="CCW35267.1"/>
    <property type="molecule type" value="Genomic_DNA"/>
</dbReference>
<dbReference type="STRING" id="454171.CP488_02644"/>
<dbReference type="HOGENOM" id="CLU_625139_0_0_0"/>
<feature type="repeat" description="TPR" evidence="1">
    <location>
        <begin position="364"/>
        <end position="397"/>
    </location>
</feature>
<sequence>MKSAPDKKRLRLLLILLVLVAFGGLITLPWQIRIRQQIAQLQRQEKQWQAMQVAHQRATETLQQAALAVNLRPNDPKTHAFYADLLQQQNRFAEADTQWQLAVQLDSRNAGLHAAYADCLTKDRKEDMALLEYERALALDPNNLQAILGLSWLYLKLGWNQDAISLLKHALKAHSNVAQLHVALAIAYSQSLSLIKAEKELLFARQLAPTDPTVLGSLAEVYSLSDKPSKALTALNEAIAHASNPDPLLVQRAKLYNTLGQPDRALQDTDAVLHQEPYNLEALFEKGKALQTKGDLKGAVQAWQPVYERAPNLENVGLLLGRAYVALGQRAAGLALIRKSLQARHQAAVGQALSMQLLNNAHSVPIHLKLAQFYLKTGNLPRAIIEFSEVCRLDPHNRVAMAELKNALHRAGRPITEWSLPTTATPKK</sequence>
<dbReference type="eggNOG" id="COG0457">
    <property type="taxonomic scope" value="Bacteria"/>
</dbReference>
<protein>
    <submittedName>
        <fullName evidence="3">Tetratricopeptide repeat./TPR repeat</fullName>
    </submittedName>
</protein>
<dbReference type="InterPro" id="IPR019734">
    <property type="entry name" value="TPR_rpt"/>
</dbReference>
<dbReference type="Proteomes" id="UP000014227">
    <property type="component" value="Chromosome I"/>
</dbReference>
<dbReference type="SMART" id="SM00028">
    <property type="entry name" value="TPR"/>
    <property type="match status" value="7"/>
</dbReference>
<dbReference type="PANTHER" id="PTHR12558:SF13">
    <property type="entry name" value="CELL DIVISION CYCLE PROTEIN 27 HOMOLOG"/>
    <property type="match status" value="1"/>
</dbReference>
<dbReference type="InParanoid" id="S0EUE0"/>
<dbReference type="PROSITE" id="PS50005">
    <property type="entry name" value="TPR"/>
    <property type="match status" value="2"/>
</dbReference>
<keyword evidence="2" id="KW-0472">Membrane</keyword>
<accession>S0EUE0</accession>
<feature type="repeat" description="TPR" evidence="1">
    <location>
        <begin position="110"/>
        <end position="143"/>
    </location>
</feature>
<feature type="transmembrane region" description="Helical" evidence="2">
    <location>
        <begin position="12"/>
        <end position="32"/>
    </location>
</feature>
<keyword evidence="1" id="KW-0802">TPR repeat</keyword>
<dbReference type="PATRIC" id="fig|1303518.3.peg.1483"/>